<dbReference type="InterPro" id="IPR034904">
    <property type="entry name" value="FSCA_dom_sf"/>
</dbReference>
<dbReference type="InterPro" id="IPR002744">
    <property type="entry name" value="MIP18-like"/>
</dbReference>
<dbReference type="Pfam" id="PF01883">
    <property type="entry name" value="FeS_assembly_P"/>
    <property type="match status" value="1"/>
</dbReference>
<feature type="domain" description="MIP18 family-like" evidence="1">
    <location>
        <begin position="6"/>
        <end position="79"/>
    </location>
</feature>
<dbReference type="SUPFAM" id="SSF117916">
    <property type="entry name" value="Fe-S cluster assembly (FSCA) domain-like"/>
    <property type="match status" value="1"/>
</dbReference>
<evidence type="ECO:0000313" key="3">
    <source>
        <dbReference type="EMBL" id="MBM7632434.1"/>
    </source>
</evidence>
<feature type="domain" description="PaaD zinc beta ribbon" evidence="2">
    <location>
        <begin position="106"/>
        <end position="157"/>
    </location>
</feature>
<organism evidence="3 4">
    <name type="scientific">Geomicrobium sediminis</name>
    <dbReference type="NCBI Taxonomy" id="1347788"/>
    <lineage>
        <taxon>Bacteria</taxon>
        <taxon>Bacillati</taxon>
        <taxon>Bacillota</taxon>
        <taxon>Bacilli</taxon>
        <taxon>Bacillales</taxon>
        <taxon>Geomicrobium</taxon>
    </lineage>
</organism>
<dbReference type="EMBL" id="JAFBEC010000003">
    <property type="protein sequence ID" value="MBM7632434.1"/>
    <property type="molecule type" value="Genomic_DNA"/>
</dbReference>
<evidence type="ECO:0000259" key="2">
    <source>
        <dbReference type="Pfam" id="PF23451"/>
    </source>
</evidence>
<dbReference type="Pfam" id="PF23451">
    <property type="entry name" value="Zn_ribbon_PaaD"/>
    <property type="match status" value="1"/>
</dbReference>
<comment type="caution">
    <text evidence="3">The sequence shown here is derived from an EMBL/GenBank/DDBJ whole genome shotgun (WGS) entry which is preliminary data.</text>
</comment>
<dbReference type="InterPro" id="IPR052339">
    <property type="entry name" value="Fe-S_Maturation_MIP18"/>
</dbReference>
<proteinExistence type="predicted"/>
<evidence type="ECO:0000313" key="4">
    <source>
        <dbReference type="Proteomes" id="UP000741863"/>
    </source>
</evidence>
<dbReference type="InterPro" id="IPR056572">
    <property type="entry name" value="Zn_ribbon_PaaD"/>
</dbReference>
<dbReference type="InterPro" id="IPR011883">
    <property type="entry name" value="PaaD-like"/>
</dbReference>
<sequence length="169" mass="18732">MSSTREEEVMKVLGTVDDPELAGVRIRDLGMVREVAVCGGDVRVILVPTFVGCPALTIIEKNVKEALCTLPWLTSCDVSFSFETMWSTEQLTDEGKENLKKNGIAPPPTDYVEGEEWHVDCPYCDSPYVSMDNVFGPTACRSILYCRSCRNPFEAMKPVVPFTLNNALS</sequence>
<dbReference type="Proteomes" id="UP000741863">
    <property type="component" value="Unassembled WGS sequence"/>
</dbReference>
<evidence type="ECO:0000259" key="1">
    <source>
        <dbReference type="Pfam" id="PF01883"/>
    </source>
</evidence>
<reference evidence="3 4" key="1">
    <citation type="submission" date="2021-01" db="EMBL/GenBank/DDBJ databases">
        <title>Genomic Encyclopedia of Type Strains, Phase IV (KMG-IV): sequencing the most valuable type-strain genomes for metagenomic binning, comparative biology and taxonomic classification.</title>
        <authorList>
            <person name="Goeker M."/>
        </authorList>
    </citation>
    <scope>NUCLEOTIDE SEQUENCE [LARGE SCALE GENOMIC DNA]</scope>
    <source>
        <strain evidence="3 4">DSM 25540</strain>
    </source>
</reference>
<dbReference type="RefSeq" id="WP_338028767.1">
    <property type="nucleotide sequence ID" value="NZ_JAFBEC010000003.1"/>
</dbReference>
<dbReference type="Gene3D" id="3.30.300.130">
    <property type="entry name" value="Fe-S cluster assembly (FSCA)"/>
    <property type="match status" value="1"/>
</dbReference>
<dbReference type="PANTHER" id="PTHR42831">
    <property type="entry name" value="FE-S PROTEIN MATURATION AUXILIARY FACTOR YITW"/>
    <property type="match status" value="1"/>
</dbReference>
<gene>
    <name evidence="3" type="ORF">JOD17_001527</name>
</gene>
<protein>
    <submittedName>
        <fullName evidence="3">Ring-1,2-phenylacetyl-CoA epoxidase subunit PaaD</fullName>
    </submittedName>
</protein>
<name>A0ABS2PAK1_9BACL</name>
<dbReference type="NCBIfam" id="TIGR02159">
    <property type="entry name" value="PA_CoA_Oxy4"/>
    <property type="match status" value="1"/>
</dbReference>
<accession>A0ABS2PAK1</accession>
<dbReference type="PANTHER" id="PTHR42831:SF1">
    <property type="entry name" value="FE-S PROTEIN MATURATION AUXILIARY FACTOR YITW"/>
    <property type="match status" value="1"/>
</dbReference>
<keyword evidence="4" id="KW-1185">Reference proteome</keyword>